<dbReference type="SMART" id="SM00219">
    <property type="entry name" value="TyrKc"/>
    <property type="match status" value="1"/>
</dbReference>
<proteinExistence type="predicted"/>
<dbReference type="EMBL" id="VCGU01000459">
    <property type="protein sequence ID" value="TRY60963.1"/>
    <property type="molecule type" value="Genomic_DNA"/>
</dbReference>
<evidence type="ECO:0000259" key="2">
    <source>
        <dbReference type="PROSITE" id="PS50011"/>
    </source>
</evidence>
<dbReference type="InterPro" id="IPR000719">
    <property type="entry name" value="Prot_kinase_dom"/>
</dbReference>
<feature type="region of interest" description="Disordered" evidence="1">
    <location>
        <begin position="374"/>
        <end position="432"/>
    </location>
</feature>
<reference evidence="3 4" key="1">
    <citation type="journal article" date="2018" name="Nat. Ecol. Evol.">
        <title>Genomic signatures of mitonuclear coevolution across populations of Tigriopus californicus.</title>
        <authorList>
            <person name="Barreto F.S."/>
            <person name="Watson E.T."/>
            <person name="Lima T.G."/>
            <person name="Willett C.S."/>
            <person name="Edmands S."/>
            <person name="Li W."/>
            <person name="Burton R.S."/>
        </authorList>
    </citation>
    <scope>NUCLEOTIDE SEQUENCE [LARGE SCALE GENOMIC DNA]</scope>
    <source>
        <strain evidence="3 4">San Diego</strain>
    </source>
</reference>
<feature type="region of interest" description="Disordered" evidence="1">
    <location>
        <begin position="481"/>
        <end position="576"/>
    </location>
</feature>
<dbReference type="GO" id="GO:0004713">
    <property type="term" value="F:protein tyrosine kinase activity"/>
    <property type="evidence" value="ECO:0007669"/>
    <property type="project" value="InterPro"/>
</dbReference>
<dbReference type="InterPro" id="IPR005189">
    <property type="entry name" value="Focal_adhesion_kin_target_dom"/>
</dbReference>
<dbReference type="PROSITE" id="PS50011">
    <property type="entry name" value="PROTEIN_KINASE_DOM"/>
    <property type="match status" value="1"/>
</dbReference>
<dbReference type="PROSITE" id="PS00109">
    <property type="entry name" value="PROTEIN_KINASE_TYR"/>
    <property type="match status" value="1"/>
</dbReference>
<dbReference type="InterPro" id="IPR008266">
    <property type="entry name" value="Tyr_kinase_AS"/>
</dbReference>
<dbReference type="Gene3D" id="1.20.120.330">
    <property type="entry name" value="Nucleotidyltransferases domain 2"/>
    <property type="match status" value="1"/>
</dbReference>
<feature type="compositionally biased region" description="Low complexity" evidence="1">
    <location>
        <begin position="486"/>
        <end position="499"/>
    </location>
</feature>
<dbReference type="Pfam" id="PF03623">
    <property type="entry name" value="Focal_AT"/>
    <property type="match status" value="1"/>
</dbReference>
<dbReference type="InterPro" id="IPR001245">
    <property type="entry name" value="Ser-Thr/Tyr_kinase_cat_dom"/>
</dbReference>
<dbReference type="OMA" id="MRTHKEM"/>
<dbReference type="PANTHER" id="PTHR46221:SF9">
    <property type="entry name" value="NON-SPECIFIC PROTEIN-TYROSINE KINASE"/>
    <property type="match status" value="1"/>
</dbReference>
<dbReference type="Proteomes" id="UP000318571">
    <property type="component" value="Chromosome 8"/>
</dbReference>
<accession>A0A553N6D4</accession>
<sequence length="746" mass="82653">MDSSRIPIAVKTCKVEGDQVMMDKFWQEACIMKQFDHPHIIKFYGICSDSPIWIIMEWARFGELRAYLQNNTNQLDLLTLVTYAFQLSTALSYLESKNFVHRDIAARNVLVYSRECVKLADFGLSRGIQDNSYYKASKGKLPIKWMAPESINFRRFTTASDVWMFGVCVWEILKLGVKPFQGVKNSDVIGKLENGERLPMPTGCPPKLFAIMAQCWVYEPEKRPTFQTLKQVLKDTIEEEKVAKEEMEERKMGRGFDESSPSSRMSPGSHRFVAGRPPTQRGVPSPYPLRHIPPRTFPNGSVATQQQVINAAPLPSMSSSPPMSYLVAKNPEVLSRLMRENQSRLINPANYTTPANAFNVLTVAFDKANPNMRHTTASTGALSTSCPNSANTTLARPQTQSPRPRRRHPSLTSGINGRTATGGGQSRDMSDDDTLGLSVAALRQKEMEARELEERLRRQHIQSEEDAKWLQQEEQNLKKRLSTTGSFGSEQSDSSSSCDPSHHHQFLHQPQHVSPANHSSSSKNGLGKPEIGRVSGAGSLEKDRSRMSSSSGNSTEDRPFVVKEIRPTPTAPLDRTNDTVYESTTAVVRAVMALSQNVQQRKTSLYLDNVKRVGLELRHLLAAVDHLVPAFPTPSHKKVEMAHKVLSTDMSELVNAMKLVEKYCDTTVEAEYRKGMLSAAHVLAMNAKNLLDVVDSIRIEFPIVNDHILRGGSVAASSSSPESSNVSSAASSLEKRSGGGGGHGQG</sequence>
<dbReference type="AlphaFoldDB" id="A0A553N6D4"/>
<dbReference type="Gene3D" id="1.10.510.10">
    <property type="entry name" value="Transferase(Phosphotransferase) domain 1"/>
    <property type="match status" value="1"/>
</dbReference>
<protein>
    <recommendedName>
        <fullName evidence="2">Protein kinase domain-containing protein</fullName>
    </recommendedName>
</protein>
<dbReference type="STRING" id="6832.A0A553N6D4"/>
<feature type="region of interest" description="Disordered" evidence="1">
    <location>
        <begin position="244"/>
        <end position="284"/>
    </location>
</feature>
<dbReference type="SUPFAM" id="SSF56112">
    <property type="entry name" value="Protein kinase-like (PK-like)"/>
    <property type="match status" value="1"/>
</dbReference>
<dbReference type="GO" id="GO:0005925">
    <property type="term" value="C:focal adhesion"/>
    <property type="evidence" value="ECO:0007669"/>
    <property type="project" value="InterPro"/>
</dbReference>
<dbReference type="FunFam" id="1.10.510.10:FF:000039">
    <property type="entry name" value="Focal adhesion kinase, isoform D"/>
    <property type="match status" value="1"/>
</dbReference>
<organism evidence="3 4">
    <name type="scientific">Tigriopus californicus</name>
    <name type="common">Marine copepod</name>
    <dbReference type="NCBI Taxonomy" id="6832"/>
    <lineage>
        <taxon>Eukaryota</taxon>
        <taxon>Metazoa</taxon>
        <taxon>Ecdysozoa</taxon>
        <taxon>Arthropoda</taxon>
        <taxon>Crustacea</taxon>
        <taxon>Multicrustacea</taxon>
        <taxon>Hexanauplia</taxon>
        <taxon>Copepoda</taxon>
        <taxon>Harpacticoida</taxon>
        <taxon>Harpacticidae</taxon>
        <taxon>Tigriopus</taxon>
    </lineage>
</organism>
<dbReference type="InterPro" id="IPR011009">
    <property type="entry name" value="Kinase-like_dom_sf"/>
</dbReference>
<dbReference type="PRINTS" id="PR00109">
    <property type="entry name" value="TYRKINASE"/>
</dbReference>
<feature type="compositionally biased region" description="Polar residues" evidence="1">
    <location>
        <begin position="511"/>
        <end position="524"/>
    </location>
</feature>
<dbReference type="Gene3D" id="3.30.200.20">
    <property type="entry name" value="Phosphorylase Kinase, domain 1"/>
    <property type="match status" value="1"/>
</dbReference>
<dbReference type="InterPro" id="IPR036137">
    <property type="entry name" value="Focal_adhe_kin_target_dom_sf"/>
</dbReference>
<feature type="compositionally biased region" description="Low complexity" evidence="1">
    <location>
        <begin position="259"/>
        <end position="269"/>
    </location>
</feature>
<dbReference type="PANTHER" id="PTHR46221">
    <property type="entry name" value="FERM AND PDZ DOMAIN-CONTAINING PROTEIN FAMILY MEMBER"/>
    <property type="match status" value="1"/>
</dbReference>
<evidence type="ECO:0000313" key="3">
    <source>
        <dbReference type="EMBL" id="TRY60963.1"/>
    </source>
</evidence>
<dbReference type="GO" id="GO:0005524">
    <property type="term" value="F:ATP binding"/>
    <property type="evidence" value="ECO:0007669"/>
    <property type="project" value="InterPro"/>
</dbReference>
<name>A0A553N6D4_TIGCA</name>
<dbReference type="Pfam" id="PF07714">
    <property type="entry name" value="PK_Tyr_Ser-Thr"/>
    <property type="match status" value="1"/>
</dbReference>
<feature type="domain" description="Protein kinase" evidence="2">
    <location>
        <begin position="1"/>
        <end position="237"/>
    </location>
</feature>
<evidence type="ECO:0000256" key="1">
    <source>
        <dbReference type="SAM" id="MobiDB-lite"/>
    </source>
</evidence>
<feature type="compositionally biased region" description="Basic and acidic residues" evidence="1">
    <location>
        <begin position="244"/>
        <end position="257"/>
    </location>
</feature>
<feature type="compositionally biased region" description="Low complexity" evidence="1">
    <location>
        <begin position="714"/>
        <end position="732"/>
    </location>
</feature>
<dbReference type="SUPFAM" id="SSF68993">
    <property type="entry name" value="FAT domain of focal adhesion kinase"/>
    <property type="match status" value="1"/>
</dbReference>
<gene>
    <name evidence="3" type="ORF">TCAL_05714</name>
</gene>
<dbReference type="InterPro" id="IPR020635">
    <property type="entry name" value="Tyr_kinase_cat_dom"/>
</dbReference>
<comment type="caution">
    <text evidence="3">The sequence shown here is derived from an EMBL/GenBank/DDBJ whole genome shotgun (WGS) entry which is preliminary data.</text>
</comment>
<feature type="compositionally biased region" description="Basic and acidic residues" evidence="1">
    <location>
        <begin position="555"/>
        <end position="566"/>
    </location>
</feature>
<evidence type="ECO:0000313" key="4">
    <source>
        <dbReference type="Proteomes" id="UP000318571"/>
    </source>
</evidence>
<dbReference type="GO" id="GO:0007172">
    <property type="term" value="P:signal complex assembly"/>
    <property type="evidence" value="ECO:0007669"/>
    <property type="project" value="InterPro"/>
</dbReference>
<feature type="compositionally biased region" description="Polar residues" evidence="1">
    <location>
        <begin position="374"/>
        <end position="395"/>
    </location>
</feature>
<keyword evidence="4" id="KW-1185">Reference proteome</keyword>
<feature type="region of interest" description="Disordered" evidence="1">
    <location>
        <begin position="714"/>
        <end position="746"/>
    </location>
</feature>